<feature type="region of interest" description="Disordered" evidence="1">
    <location>
        <begin position="252"/>
        <end position="308"/>
    </location>
</feature>
<name>A0A9W7CM51_9STRA</name>
<accession>A0A9W7CM51</accession>
<proteinExistence type="predicted"/>
<feature type="compositionally biased region" description="Basic and acidic residues" evidence="1">
    <location>
        <begin position="252"/>
        <end position="261"/>
    </location>
</feature>
<protein>
    <submittedName>
        <fullName evidence="2">Unnamed protein product</fullName>
    </submittedName>
</protein>
<organism evidence="2 3">
    <name type="scientific">Phytophthora fragariaefolia</name>
    <dbReference type="NCBI Taxonomy" id="1490495"/>
    <lineage>
        <taxon>Eukaryota</taxon>
        <taxon>Sar</taxon>
        <taxon>Stramenopiles</taxon>
        <taxon>Oomycota</taxon>
        <taxon>Peronosporomycetes</taxon>
        <taxon>Peronosporales</taxon>
        <taxon>Peronosporaceae</taxon>
        <taxon>Phytophthora</taxon>
    </lineage>
</organism>
<evidence type="ECO:0000313" key="3">
    <source>
        <dbReference type="Proteomes" id="UP001165121"/>
    </source>
</evidence>
<dbReference type="AlphaFoldDB" id="A0A9W7CM51"/>
<feature type="compositionally biased region" description="Basic and acidic residues" evidence="1">
    <location>
        <begin position="288"/>
        <end position="298"/>
    </location>
</feature>
<gene>
    <name evidence="2" type="ORF">Pfra01_000876900</name>
</gene>
<keyword evidence="3" id="KW-1185">Reference proteome</keyword>
<reference evidence="2" key="1">
    <citation type="submission" date="2023-04" db="EMBL/GenBank/DDBJ databases">
        <title>Phytophthora fragariaefolia NBRC 109709.</title>
        <authorList>
            <person name="Ichikawa N."/>
            <person name="Sato H."/>
            <person name="Tonouchi N."/>
        </authorList>
    </citation>
    <scope>NUCLEOTIDE SEQUENCE</scope>
    <source>
        <strain evidence="2">NBRC 109709</strain>
    </source>
</reference>
<evidence type="ECO:0000256" key="1">
    <source>
        <dbReference type="SAM" id="MobiDB-lite"/>
    </source>
</evidence>
<comment type="caution">
    <text evidence="2">The sequence shown here is derived from an EMBL/GenBank/DDBJ whole genome shotgun (WGS) entry which is preliminary data.</text>
</comment>
<sequence>MVNSTPHAVAVLLFKNMHLPIDDDSEFAEEAASKPASESSMMQQMLTMMQQTQNLLVQQQQQHMARPPRSPRQSMAVAAAYDQPELPEQLNESPRAAARSAMPETPFRGIRQGPDINGYTPNRFGRLPKGRGLVNAVPVACEFDDYDVHLDDYYYYDDEAKYYAYAGREENAIPNETAAYGPTDHDYYAVNPEVEACVLQAASVTTARDEESAPEPNHDYYAVNPEVEACVQQASPVTIARDEVSALKADHDDHNYDHEGQETEAYAQQTDSESAARDEESALAPDLALKREKSERGEPSLMADEKEEYDKELDERLFPLDEVEMAKRVKRNAERQRKLSLPGLSVPLNIPQERLARTRDSSPGQLASPEYSLNWYKETLAASEVAKRANRDFRAIKEDVNASPEVASVLDPKGRERFTYDDGVASAPWSVGPKRPVTTDETIVRENIVVSLCSGESTTIVSVGNPAPAKTGRLLPSRWRALVRRAVYQLVKTEDLPGTNPCPSCSSPLYSRQNGCQEPRADDSTKNGDLLVRARSVLKRSVTTDDEQLIEKLVSEVVTAFTTNATLIRSKVMERGSRCRRCRSLSSLPTRGATVKGVSFDCSSLFSPRSEAFGSNGSRHDQEDGVFEYVYVVTRAEPPGGRRPGLREVLGLSEPDDVTVDSFVDGKRIIGSIGGVEAVSVGFIDCVPTDMLIDTGAVASLVDARALVVTDVLGELAEATTVLVEGLVDLDASVRVARSLCTAHNKKVVVEVCNPSTEEMVIMKDTLVATVSDVPASAFQTSSIPSCAEQSELFSPEGNASTKCEFDWIHAVTTAFSHTANAAPSAMPELDKVLPNELNIDFSEFKLGD</sequence>
<dbReference type="EMBL" id="BSXT01000801">
    <property type="protein sequence ID" value="GMF34277.1"/>
    <property type="molecule type" value="Genomic_DNA"/>
</dbReference>
<evidence type="ECO:0000313" key="2">
    <source>
        <dbReference type="EMBL" id="GMF34277.1"/>
    </source>
</evidence>
<dbReference type="OrthoDB" id="129508at2759"/>
<dbReference type="Proteomes" id="UP001165121">
    <property type="component" value="Unassembled WGS sequence"/>
</dbReference>